<dbReference type="Proteomes" id="UP001233999">
    <property type="component" value="Unassembled WGS sequence"/>
</dbReference>
<comment type="similarity">
    <text evidence="2">Belongs to the PBP/GOBP family.</text>
</comment>
<evidence type="ECO:0000256" key="4">
    <source>
        <dbReference type="SAM" id="SignalP"/>
    </source>
</evidence>
<comment type="caution">
    <text evidence="5">The sequence shown here is derived from an EMBL/GenBank/DDBJ whole genome shotgun (WGS) entry which is preliminary data.</text>
</comment>
<keyword evidence="4" id="KW-0732">Signal</keyword>
<evidence type="ECO:0000313" key="6">
    <source>
        <dbReference type="Proteomes" id="UP001233999"/>
    </source>
</evidence>
<dbReference type="GO" id="GO:0005549">
    <property type="term" value="F:odorant binding"/>
    <property type="evidence" value="ECO:0007669"/>
    <property type="project" value="InterPro"/>
</dbReference>
<accession>A0AAD7ZNZ0</accession>
<evidence type="ECO:0000256" key="3">
    <source>
        <dbReference type="ARBA" id="ARBA00022525"/>
    </source>
</evidence>
<sequence>MDFYNKIVLLLFTSLTLTVSSNVIDEVSVPSLGQEMKHSTLLLLRQTRTAEKHKPCCGSYNQTHVEEDILYANNCLHIFEDLDEEGEVQREEITLCVFKYHLCVAKQAGWVDEEGFVIVEKFVEYCQNRYQEPEIKEILKNYAPSCIKESEERARREKDIDESMGREFLNSMSTMVTACMGNTIGRACPKQHYNEVSSNVIDGISAPSLGQELKQSPLLLYRQTRNTDKYPSCCGTFNKTEDQEIRYGSKCFSAYDDYDPKSESENEDFKFCQNKYHLCIAKKAGWVDKDGFVIPDKYTEHFVNLFVEPEIKEIVKEAAPNCIKGNEEQAKREKKLAERTGSEFVNSMVVMVTKCIRSAVVMECPKEYHTKASNCKDGKFISRRH</sequence>
<dbReference type="PANTHER" id="PTHR21066">
    <property type="entry name" value="ODORANT-BINDING PROTEIN 59A-RELATED"/>
    <property type="match status" value="1"/>
</dbReference>
<dbReference type="Gene3D" id="1.10.238.270">
    <property type="match status" value="1"/>
</dbReference>
<reference evidence="5" key="2">
    <citation type="submission" date="2023-05" db="EMBL/GenBank/DDBJ databases">
        <authorList>
            <person name="Fouks B."/>
        </authorList>
    </citation>
    <scope>NUCLEOTIDE SEQUENCE</scope>
    <source>
        <strain evidence="5">Stay&amp;Tobe</strain>
        <tissue evidence="5">Testes</tissue>
    </source>
</reference>
<dbReference type="SUPFAM" id="SSF47565">
    <property type="entry name" value="Insect pheromone/odorant-binding proteins"/>
    <property type="match status" value="2"/>
</dbReference>
<keyword evidence="3" id="KW-0964">Secreted</keyword>
<evidence type="ECO:0000313" key="5">
    <source>
        <dbReference type="EMBL" id="KAJ9583223.1"/>
    </source>
</evidence>
<feature type="signal peptide" evidence="4">
    <location>
        <begin position="1"/>
        <end position="21"/>
    </location>
</feature>
<gene>
    <name evidence="5" type="ORF">L9F63_022434</name>
</gene>
<comment type="subcellular location">
    <subcellularLocation>
        <location evidence="1">Secreted</location>
    </subcellularLocation>
</comment>
<dbReference type="InterPro" id="IPR052295">
    <property type="entry name" value="Odorant-binding_protein"/>
</dbReference>
<name>A0AAD7ZNZ0_DIPPU</name>
<dbReference type="InterPro" id="IPR036728">
    <property type="entry name" value="PBP_GOBP_sf"/>
</dbReference>
<dbReference type="GO" id="GO:0005576">
    <property type="term" value="C:extracellular region"/>
    <property type="evidence" value="ECO:0007669"/>
    <property type="project" value="UniProtKB-SubCell"/>
</dbReference>
<proteinExistence type="inferred from homology"/>
<organism evidence="5 6">
    <name type="scientific">Diploptera punctata</name>
    <name type="common">Pacific beetle cockroach</name>
    <dbReference type="NCBI Taxonomy" id="6984"/>
    <lineage>
        <taxon>Eukaryota</taxon>
        <taxon>Metazoa</taxon>
        <taxon>Ecdysozoa</taxon>
        <taxon>Arthropoda</taxon>
        <taxon>Hexapoda</taxon>
        <taxon>Insecta</taxon>
        <taxon>Pterygota</taxon>
        <taxon>Neoptera</taxon>
        <taxon>Polyneoptera</taxon>
        <taxon>Dictyoptera</taxon>
        <taxon>Blattodea</taxon>
        <taxon>Blaberoidea</taxon>
        <taxon>Blaberidae</taxon>
        <taxon>Diplopterinae</taxon>
        <taxon>Diploptera</taxon>
    </lineage>
</organism>
<dbReference type="EMBL" id="JASPKZ010007640">
    <property type="protein sequence ID" value="KAJ9583223.1"/>
    <property type="molecule type" value="Genomic_DNA"/>
</dbReference>
<keyword evidence="6" id="KW-1185">Reference proteome</keyword>
<evidence type="ECO:0000256" key="1">
    <source>
        <dbReference type="ARBA" id="ARBA00004613"/>
    </source>
</evidence>
<reference evidence="5" key="1">
    <citation type="journal article" date="2023" name="IScience">
        <title>Live-bearing cockroach genome reveals convergent evolutionary mechanisms linked to viviparity in insects and beyond.</title>
        <authorList>
            <person name="Fouks B."/>
            <person name="Harrison M.C."/>
            <person name="Mikhailova A.A."/>
            <person name="Marchal E."/>
            <person name="English S."/>
            <person name="Carruthers M."/>
            <person name="Jennings E.C."/>
            <person name="Chiamaka E.L."/>
            <person name="Frigard R.A."/>
            <person name="Pippel M."/>
            <person name="Attardo G.M."/>
            <person name="Benoit J.B."/>
            <person name="Bornberg-Bauer E."/>
            <person name="Tobe S.S."/>
        </authorList>
    </citation>
    <scope>NUCLEOTIDE SEQUENCE</scope>
    <source>
        <strain evidence="5">Stay&amp;Tobe</strain>
    </source>
</reference>
<evidence type="ECO:0000256" key="2">
    <source>
        <dbReference type="ARBA" id="ARBA00008098"/>
    </source>
</evidence>
<protein>
    <submittedName>
        <fullName evidence="5">Uncharacterized protein</fullName>
    </submittedName>
</protein>
<dbReference type="AlphaFoldDB" id="A0AAD7ZNZ0"/>
<feature type="chain" id="PRO_5041937096" evidence="4">
    <location>
        <begin position="22"/>
        <end position="385"/>
    </location>
</feature>